<dbReference type="AlphaFoldDB" id="A0A2R3QDY5"/>
<dbReference type="PANTHER" id="PTHR39176:SF1">
    <property type="entry name" value="PERIPLASMIC PROTEIN"/>
    <property type="match status" value="1"/>
</dbReference>
<gene>
    <name evidence="3" type="ORF">C6568_12585</name>
</gene>
<evidence type="ECO:0000313" key="3">
    <source>
        <dbReference type="EMBL" id="AVO49996.1"/>
    </source>
</evidence>
<keyword evidence="1" id="KW-0732">Signal</keyword>
<feature type="signal peptide" evidence="1">
    <location>
        <begin position="1"/>
        <end position="30"/>
    </location>
</feature>
<dbReference type="KEGG" id="mela:C6568_12585"/>
<feature type="domain" description="Lysozyme inhibitor LprI-like N-terminal" evidence="2">
    <location>
        <begin position="51"/>
        <end position="142"/>
    </location>
</feature>
<dbReference type="Pfam" id="PF07007">
    <property type="entry name" value="LprI"/>
    <property type="match status" value="1"/>
</dbReference>
<protein>
    <recommendedName>
        <fullName evidence="2">Lysozyme inhibitor LprI-like N-terminal domain-containing protein</fullName>
    </recommendedName>
</protein>
<dbReference type="Proteomes" id="UP000237925">
    <property type="component" value="Chromosome"/>
</dbReference>
<sequence>MRGPALVSLRRAAALLLTLAAAAAWAPARAAEHFCGRSTAHPIDQALARDSERSGGVTADLREAQSRAYAAWDKELNRLYQSLLNKAGKGRQAALRDAQRAWLAYDKAQVQWDLALHADEGTSAALNVAGAALERRRQRVCDLSTDLEGLQNDGGQR</sequence>
<feature type="chain" id="PRO_5015359828" description="Lysozyme inhibitor LprI-like N-terminal domain-containing protein" evidence="1">
    <location>
        <begin position="31"/>
        <end position="157"/>
    </location>
</feature>
<dbReference type="InterPro" id="IPR009739">
    <property type="entry name" value="LprI-like_N"/>
</dbReference>
<accession>A0A2R3QDY5</accession>
<proteinExistence type="predicted"/>
<evidence type="ECO:0000259" key="2">
    <source>
        <dbReference type="Pfam" id="PF07007"/>
    </source>
</evidence>
<evidence type="ECO:0000313" key="4">
    <source>
        <dbReference type="Proteomes" id="UP000237925"/>
    </source>
</evidence>
<dbReference type="RefSeq" id="WP_106684423.1">
    <property type="nucleotide sequence ID" value="NZ_CP027667.1"/>
</dbReference>
<keyword evidence="4" id="KW-1185">Reference proteome</keyword>
<dbReference type="PANTHER" id="PTHR39176">
    <property type="entry name" value="PERIPLASMIC PROTEIN-RELATED"/>
    <property type="match status" value="1"/>
</dbReference>
<organism evidence="3 4">
    <name type="scientific">Melaminivora suipulveris</name>
    <dbReference type="NCBI Taxonomy" id="2109913"/>
    <lineage>
        <taxon>Bacteria</taxon>
        <taxon>Pseudomonadati</taxon>
        <taxon>Pseudomonadota</taxon>
        <taxon>Betaproteobacteria</taxon>
        <taxon>Burkholderiales</taxon>
        <taxon>Comamonadaceae</taxon>
        <taxon>Melaminivora</taxon>
    </lineage>
</organism>
<dbReference type="Gene3D" id="1.20.1270.180">
    <property type="match status" value="1"/>
</dbReference>
<dbReference type="OrthoDB" id="7340239at2"/>
<evidence type="ECO:0000256" key="1">
    <source>
        <dbReference type="SAM" id="SignalP"/>
    </source>
</evidence>
<name>A0A2R3QDY5_9BURK</name>
<reference evidence="3 4" key="1">
    <citation type="submission" date="2018-03" db="EMBL/GenBank/DDBJ databases">
        <title>Genome sequencing of Melaminivora sp.</title>
        <authorList>
            <person name="Kim S.-J."/>
            <person name="Heo J."/>
            <person name="Ahn J.-H."/>
            <person name="Kwon S.-W."/>
        </authorList>
    </citation>
    <scope>NUCLEOTIDE SEQUENCE [LARGE SCALE GENOMIC DNA]</scope>
    <source>
        <strain evidence="3 4">SC2-9</strain>
    </source>
</reference>
<dbReference type="EMBL" id="CP027667">
    <property type="protein sequence ID" value="AVO49996.1"/>
    <property type="molecule type" value="Genomic_DNA"/>
</dbReference>